<keyword evidence="6 7" id="KW-0472">Membrane</keyword>
<feature type="transmembrane region" description="Helical" evidence="7">
    <location>
        <begin position="478"/>
        <end position="498"/>
    </location>
</feature>
<keyword evidence="5 7" id="KW-1133">Transmembrane helix</keyword>
<dbReference type="PROSITE" id="PS01271">
    <property type="entry name" value="NA_SULFATE"/>
    <property type="match status" value="1"/>
</dbReference>
<evidence type="ECO:0000256" key="2">
    <source>
        <dbReference type="ARBA" id="ARBA00022448"/>
    </source>
</evidence>
<evidence type="ECO:0000256" key="7">
    <source>
        <dbReference type="SAM" id="Phobius"/>
    </source>
</evidence>
<keyword evidence="4" id="KW-0677">Repeat</keyword>
<feature type="transmembrane region" description="Helical" evidence="7">
    <location>
        <begin position="570"/>
        <end position="590"/>
    </location>
</feature>
<sequence length="592" mass="62102">MNHILAEYSAWVALAVLLLIFIGFAMEKLPTEVVAGVGAAIFVLMGYVTTEEAYGVFSNPAPLTIGAMFVLTSALVRTGVLERVVGIILDFAGDKPALAIFGIIAGATLLSGFVNNTPVVLILIPIVLRIAQRFGVASTRLLIPVSYASILGGTLSMIGTSTNLLVDGVARENGMQPFGIFEITPIGIVAAVSGLLMLAVTGRFLLPDRPDAPSGLDGDEVTFLTDVAILQDGPFTETPVGEISALKLPSLKLRGVRRSGVLLRGEVKEMTLRKGDALIVMATSSELLTLASREDVRIGLPGPAAKADDSAVVEAVLAPQKAIVGHRLKELGLDGRFGVRVLGIHRHNHTSGRDLRSSHLRAADRLLLEGPATGLDAMSQQGVIVSLNRTSGRAYRRSKAPIAIAALLAVVVLAALNVMQIGILAMLAVVGILVLRCIDSDEAWRAIDAGVLVLIFAMLIMGIGLQNTGAVDLVVTGIAPYLTNLPAWAVLIAIYLLASVLTELITNNAVAVVMTPIVIGLAGQVGIDPRPFVVAVMFAASASFATPIGYQTNTLVYAAGNYKFTDFVKVGLAMNIVVGLATSLAIYAYYGV</sequence>
<dbReference type="Gene3D" id="3.30.70.1450">
    <property type="entry name" value="Regulator of K+ conductance, C-terminal domain"/>
    <property type="match status" value="1"/>
</dbReference>
<dbReference type="InterPro" id="IPR051679">
    <property type="entry name" value="DASS-Related_Transporters"/>
</dbReference>
<evidence type="ECO:0000256" key="3">
    <source>
        <dbReference type="ARBA" id="ARBA00022692"/>
    </source>
</evidence>
<feature type="transmembrane region" description="Helical" evidence="7">
    <location>
        <begin position="100"/>
        <end position="128"/>
    </location>
</feature>
<evidence type="ECO:0000313" key="9">
    <source>
        <dbReference type="EMBL" id="MBC9248032.1"/>
    </source>
</evidence>
<dbReference type="RefSeq" id="WP_187794504.1">
    <property type="nucleotide sequence ID" value="NZ_JACOQL010000004.1"/>
</dbReference>
<dbReference type="GO" id="GO:0006813">
    <property type="term" value="P:potassium ion transport"/>
    <property type="evidence" value="ECO:0007669"/>
    <property type="project" value="InterPro"/>
</dbReference>
<feature type="domain" description="RCK C-terminal" evidence="8">
    <location>
        <begin position="300"/>
        <end position="384"/>
    </location>
</feature>
<feature type="transmembrane region" description="Helical" evidence="7">
    <location>
        <begin position="32"/>
        <end position="49"/>
    </location>
</feature>
<feature type="transmembrane region" description="Helical" evidence="7">
    <location>
        <begin position="402"/>
        <end position="435"/>
    </location>
</feature>
<organism evidence="9 10">
    <name type="scientific">Paracoccus amoyensis</name>
    <dbReference type="NCBI Taxonomy" id="2760093"/>
    <lineage>
        <taxon>Bacteria</taxon>
        <taxon>Pseudomonadati</taxon>
        <taxon>Pseudomonadota</taxon>
        <taxon>Alphaproteobacteria</taxon>
        <taxon>Rhodobacterales</taxon>
        <taxon>Paracoccaceae</taxon>
        <taxon>Paracoccus</taxon>
    </lineage>
</organism>
<evidence type="ECO:0000313" key="10">
    <source>
        <dbReference type="Proteomes" id="UP000608594"/>
    </source>
</evidence>
<evidence type="ECO:0000259" key="8">
    <source>
        <dbReference type="PROSITE" id="PS51202"/>
    </source>
</evidence>
<dbReference type="PROSITE" id="PS51202">
    <property type="entry name" value="RCK_C"/>
    <property type="match status" value="1"/>
</dbReference>
<dbReference type="AlphaFoldDB" id="A0A926J773"/>
<feature type="transmembrane region" description="Helical" evidence="7">
    <location>
        <begin position="178"/>
        <end position="200"/>
    </location>
</feature>
<dbReference type="PANTHER" id="PTHR43652">
    <property type="entry name" value="BASIC AMINO ACID ANTIPORTER YFCC-RELATED"/>
    <property type="match status" value="1"/>
</dbReference>
<dbReference type="GO" id="GO:0005886">
    <property type="term" value="C:plasma membrane"/>
    <property type="evidence" value="ECO:0007669"/>
    <property type="project" value="TreeGrafter"/>
</dbReference>
<dbReference type="PANTHER" id="PTHR43652:SF2">
    <property type="entry name" value="BASIC AMINO ACID ANTIPORTER YFCC-RELATED"/>
    <property type="match status" value="1"/>
</dbReference>
<dbReference type="InterPro" id="IPR031312">
    <property type="entry name" value="Na/sul_symport_CS"/>
</dbReference>
<evidence type="ECO:0000256" key="4">
    <source>
        <dbReference type="ARBA" id="ARBA00022737"/>
    </source>
</evidence>
<dbReference type="SUPFAM" id="SSF116726">
    <property type="entry name" value="TrkA C-terminal domain-like"/>
    <property type="match status" value="2"/>
</dbReference>
<comment type="subcellular location">
    <subcellularLocation>
        <location evidence="1">Membrane</location>
        <topology evidence="1">Multi-pass membrane protein</topology>
    </subcellularLocation>
</comment>
<dbReference type="InterPro" id="IPR036721">
    <property type="entry name" value="RCK_C_sf"/>
</dbReference>
<dbReference type="GO" id="GO:0008324">
    <property type="term" value="F:monoatomic cation transmembrane transporter activity"/>
    <property type="evidence" value="ECO:0007669"/>
    <property type="project" value="InterPro"/>
</dbReference>
<proteinExistence type="predicted"/>
<keyword evidence="10" id="KW-1185">Reference proteome</keyword>
<feature type="transmembrane region" description="Helical" evidence="7">
    <location>
        <begin position="61"/>
        <end position="80"/>
    </location>
</feature>
<feature type="transmembrane region" description="Helical" evidence="7">
    <location>
        <begin position="447"/>
        <end position="466"/>
    </location>
</feature>
<dbReference type="EMBL" id="JACOQL010000004">
    <property type="protein sequence ID" value="MBC9248032.1"/>
    <property type="molecule type" value="Genomic_DNA"/>
</dbReference>
<evidence type="ECO:0000256" key="5">
    <source>
        <dbReference type="ARBA" id="ARBA00022989"/>
    </source>
</evidence>
<dbReference type="InterPro" id="IPR006037">
    <property type="entry name" value="RCK_C"/>
</dbReference>
<dbReference type="Pfam" id="PF02080">
    <property type="entry name" value="TrkA_C"/>
    <property type="match status" value="1"/>
</dbReference>
<protein>
    <submittedName>
        <fullName evidence="9">SLC13 family permease</fullName>
    </submittedName>
</protein>
<feature type="transmembrane region" description="Helical" evidence="7">
    <location>
        <begin position="140"/>
        <end position="158"/>
    </location>
</feature>
<keyword evidence="2" id="KW-0813">Transport</keyword>
<feature type="transmembrane region" description="Helical" evidence="7">
    <location>
        <begin position="532"/>
        <end position="550"/>
    </location>
</feature>
<feature type="transmembrane region" description="Helical" evidence="7">
    <location>
        <begin position="504"/>
        <end position="525"/>
    </location>
</feature>
<dbReference type="InterPro" id="IPR004680">
    <property type="entry name" value="Cit_transptr-like_dom"/>
</dbReference>
<reference evidence="9" key="1">
    <citation type="submission" date="2020-08" db="EMBL/GenBank/DDBJ databases">
        <title>Paracoccus amoyensis sp. nov., isolated from the surface seawater at coast of Xiamen, Fujian.</title>
        <authorList>
            <person name="Lyu L."/>
        </authorList>
    </citation>
    <scope>NUCLEOTIDE SEQUENCE</scope>
    <source>
        <strain evidence="9">11-3</strain>
    </source>
</reference>
<dbReference type="Proteomes" id="UP000608594">
    <property type="component" value="Unassembled WGS sequence"/>
</dbReference>
<accession>A0A926J773</accession>
<evidence type="ECO:0000256" key="1">
    <source>
        <dbReference type="ARBA" id="ARBA00004141"/>
    </source>
</evidence>
<comment type="caution">
    <text evidence="9">The sequence shown here is derived from an EMBL/GenBank/DDBJ whole genome shotgun (WGS) entry which is preliminary data.</text>
</comment>
<evidence type="ECO:0000256" key="6">
    <source>
        <dbReference type="ARBA" id="ARBA00023136"/>
    </source>
</evidence>
<gene>
    <name evidence="9" type="ORF">H4P12_15240</name>
</gene>
<dbReference type="Pfam" id="PF03600">
    <property type="entry name" value="CitMHS"/>
    <property type="match status" value="1"/>
</dbReference>
<feature type="transmembrane region" description="Helical" evidence="7">
    <location>
        <begin position="7"/>
        <end position="26"/>
    </location>
</feature>
<name>A0A926J773_9RHOB</name>
<keyword evidence="3 7" id="KW-0812">Transmembrane</keyword>